<feature type="compositionally biased region" description="Gly residues" evidence="1">
    <location>
        <begin position="1"/>
        <end position="11"/>
    </location>
</feature>
<dbReference type="Proteomes" id="UP000800041">
    <property type="component" value="Unassembled WGS sequence"/>
</dbReference>
<name>A0A6G1GUN6_9PEZI</name>
<dbReference type="EMBL" id="ML977167">
    <property type="protein sequence ID" value="KAF1984645.1"/>
    <property type="molecule type" value="Genomic_DNA"/>
</dbReference>
<keyword evidence="3" id="KW-1185">Reference proteome</keyword>
<dbReference type="InterPro" id="IPR053203">
    <property type="entry name" value="Cisplatin_resist-associated"/>
</dbReference>
<feature type="region of interest" description="Disordered" evidence="1">
    <location>
        <begin position="1"/>
        <end position="126"/>
    </location>
</feature>
<dbReference type="AlphaFoldDB" id="A0A6G1GUN6"/>
<dbReference type="InterPro" id="IPR022024">
    <property type="entry name" value="DUF3602"/>
</dbReference>
<sequence>MMESYGRGGAGNISKEHRPTDDDPTNSLATPTIKSDLYTTGRGGSGNMAKNDPQHPEIARASQDVEGVVPQEPEGAIHYGRGGAANVTHVPKTTGGKDGRVGEKQQSTLDKGKDMLHKLMHGEEKK</sequence>
<evidence type="ECO:0000313" key="2">
    <source>
        <dbReference type="EMBL" id="KAF1984645.1"/>
    </source>
</evidence>
<dbReference type="PANTHER" id="PTHR34693">
    <property type="entry name" value="PROTEIN PAR32"/>
    <property type="match status" value="1"/>
</dbReference>
<reference evidence="2" key="1">
    <citation type="journal article" date="2020" name="Stud. Mycol.">
        <title>101 Dothideomycetes genomes: a test case for predicting lifestyles and emergence of pathogens.</title>
        <authorList>
            <person name="Haridas S."/>
            <person name="Albert R."/>
            <person name="Binder M."/>
            <person name="Bloem J."/>
            <person name="Labutti K."/>
            <person name="Salamov A."/>
            <person name="Andreopoulos B."/>
            <person name="Baker S."/>
            <person name="Barry K."/>
            <person name="Bills G."/>
            <person name="Bluhm B."/>
            <person name="Cannon C."/>
            <person name="Castanera R."/>
            <person name="Culley D."/>
            <person name="Daum C."/>
            <person name="Ezra D."/>
            <person name="Gonzalez J."/>
            <person name="Henrissat B."/>
            <person name="Kuo A."/>
            <person name="Liang C."/>
            <person name="Lipzen A."/>
            <person name="Lutzoni F."/>
            <person name="Magnuson J."/>
            <person name="Mondo S."/>
            <person name="Nolan M."/>
            <person name="Ohm R."/>
            <person name="Pangilinan J."/>
            <person name="Park H.-J."/>
            <person name="Ramirez L."/>
            <person name="Alfaro M."/>
            <person name="Sun H."/>
            <person name="Tritt A."/>
            <person name="Yoshinaga Y."/>
            <person name="Zwiers L.-H."/>
            <person name="Turgeon B."/>
            <person name="Goodwin S."/>
            <person name="Spatafora J."/>
            <person name="Crous P."/>
            <person name="Grigoriev I."/>
        </authorList>
    </citation>
    <scope>NUCLEOTIDE SEQUENCE</scope>
    <source>
        <strain evidence="2">CBS 113979</strain>
    </source>
</reference>
<evidence type="ECO:0000256" key="1">
    <source>
        <dbReference type="SAM" id="MobiDB-lite"/>
    </source>
</evidence>
<evidence type="ECO:0000313" key="3">
    <source>
        <dbReference type="Proteomes" id="UP000800041"/>
    </source>
</evidence>
<dbReference type="PANTHER" id="PTHR34693:SF1">
    <property type="entry name" value="PROTEIN PAR32"/>
    <property type="match status" value="1"/>
</dbReference>
<proteinExistence type="predicted"/>
<organism evidence="2 3">
    <name type="scientific">Aulographum hederae CBS 113979</name>
    <dbReference type="NCBI Taxonomy" id="1176131"/>
    <lineage>
        <taxon>Eukaryota</taxon>
        <taxon>Fungi</taxon>
        <taxon>Dikarya</taxon>
        <taxon>Ascomycota</taxon>
        <taxon>Pezizomycotina</taxon>
        <taxon>Dothideomycetes</taxon>
        <taxon>Pleosporomycetidae</taxon>
        <taxon>Aulographales</taxon>
        <taxon>Aulographaceae</taxon>
    </lineage>
</organism>
<gene>
    <name evidence="2" type="ORF">K402DRAFT_395660</name>
</gene>
<dbReference type="Pfam" id="PF12223">
    <property type="entry name" value="DUF3602"/>
    <property type="match status" value="1"/>
</dbReference>
<dbReference type="OrthoDB" id="3063476at2759"/>
<protein>
    <submittedName>
        <fullName evidence="2">Uncharacterized protein</fullName>
    </submittedName>
</protein>
<accession>A0A6G1GUN6</accession>
<feature type="compositionally biased region" description="Basic and acidic residues" evidence="1">
    <location>
        <begin position="110"/>
        <end position="126"/>
    </location>
</feature>